<accession>A0A839GWP2</accession>
<gene>
    <name evidence="1" type="ORF">FHS90_003901</name>
</gene>
<evidence type="ECO:0000313" key="2">
    <source>
        <dbReference type="Proteomes" id="UP000563094"/>
    </source>
</evidence>
<evidence type="ECO:0000313" key="1">
    <source>
        <dbReference type="EMBL" id="MBA9079166.1"/>
    </source>
</evidence>
<protein>
    <submittedName>
        <fullName evidence="1">Uncharacterized protein</fullName>
    </submittedName>
</protein>
<proteinExistence type="predicted"/>
<name>A0A839GWP2_9BACT</name>
<comment type="caution">
    <text evidence="1">The sequence shown here is derived from an EMBL/GenBank/DDBJ whole genome shotgun (WGS) entry which is preliminary data.</text>
</comment>
<dbReference type="RefSeq" id="WP_182514142.1">
    <property type="nucleotide sequence ID" value="NZ_JACJIQ010000019.1"/>
</dbReference>
<organism evidence="1 2">
    <name type="scientific">Rufibacter quisquiliarum</name>
    <dbReference type="NCBI Taxonomy" id="1549639"/>
    <lineage>
        <taxon>Bacteria</taxon>
        <taxon>Pseudomonadati</taxon>
        <taxon>Bacteroidota</taxon>
        <taxon>Cytophagia</taxon>
        <taxon>Cytophagales</taxon>
        <taxon>Hymenobacteraceae</taxon>
        <taxon>Rufibacter</taxon>
    </lineage>
</organism>
<dbReference type="AlphaFoldDB" id="A0A839GWP2"/>
<reference evidence="1 2" key="1">
    <citation type="submission" date="2020-08" db="EMBL/GenBank/DDBJ databases">
        <title>Genomic Encyclopedia of Type Strains, Phase IV (KMG-IV): sequencing the most valuable type-strain genomes for metagenomic binning, comparative biology and taxonomic classification.</title>
        <authorList>
            <person name="Goeker M."/>
        </authorList>
    </citation>
    <scope>NUCLEOTIDE SEQUENCE [LARGE SCALE GENOMIC DNA]</scope>
    <source>
        <strain evidence="1 2">DSM 29854</strain>
    </source>
</reference>
<dbReference type="Proteomes" id="UP000563094">
    <property type="component" value="Unassembled WGS sequence"/>
</dbReference>
<sequence length="69" mass="7797">MHACHRFSQRGGTNTVTVLYAVSTQDGQKGLILDNCSTYGNLLFGEYLVRMKRQQLLPTPSQPENRKRA</sequence>
<dbReference type="EMBL" id="JACJIQ010000019">
    <property type="protein sequence ID" value="MBA9079166.1"/>
    <property type="molecule type" value="Genomic_DNA"/>
</dbReference>
<keyword evidence="2" id="KW-1185">Reference proteome</keyword>